<comment type="similarity">
    <text evidence="9">Belongs to the FtsQ/DivIB family. FtsQ subfamily.</text>
</comment>
<evidence type="ECO:0000313" key="12">
    <source>
        <dbReference type="EMBL" id="PRH83510.1"/>
    </source>
</evidence>
<dbReference type="GO" id="GO:0090529">
    <property type="term" value="P:cell septum assembly"/>
    <property type="evidence" value="ECO:0007669"/>
    <property type="project" value="InterPro"/>
</dbReference>
<keyword evidence="8 9" id="KW-0131">Cell cycle</keyword>
<dbReference type="PANTHER" id="PTHR35851:SF1">
    <property type="entry name" value="CELL DIVISION PROTEIN FTSQ"/>
    <property type="match status" value="1"/>
</dbReference>
<gene>
    <name evidence="9" type="primary">ftsQ</name>
    <name evidence="12" type="ORF">C6N40_02345</name>
</gene>
<dbReference type="InterPro" id="IPR026579">
    <property type="entry name" value="FtsQ"/>
</dbReference>
<dbReference type="GO" id="GO:0005886">
    <property type="term" value="C:plasma membrane"/>
    <property type="evidence" value="ECO:0007669"/>
    <property type="project" value="UniProtKB-SubCell"/>
</dbReference>
<dbReference type="Pfam" id="PF08478">
    <property type="entry name" value="POTRA_1"/>
    <property type="match status" value="1"/>
</dbReference>
<evidence type="ECO:0000256" key="2">
    <source>
        <dbReference type="ARBA" id="ARBA00022475"/>
    </source>
</evidence>
<keyword evidence="2 9" id="KW-1003">Cell membrane</keyword>
<evidence type="ECO:0000256" key="5">
    <source>
        <dbReference type="ARBA" id="ARBA00022692"/>
    </source>
</evidence>
<dbReference type="GO" id="GO:0032153">
    <property type="term" value="C:cell division site"/>
    <property type="evidence" value="ECO:0007669"/>
    <property type="project" value="UniProtKB-UniRule"/>
</dbReference>
<evidence type="ECO:0000259" key="11">
    <source>
        <dbReference type="PROSITE" id="PS51779"/>
    </source>
</evidence>
<comment type="subunit">
    <text evidence="9">Part of a complex composed of FtsB, FtsL and FtsQ.</text>
</comment>
<name>A0A2P6MBY9_9GAMM</name>
<evidence type="ECO:0000313" key="13">
    <source>
        <dbReference type="Proteomes" id="UP000241736"/>
    </source>
</evidence>
<dbReference type="PROSITE" id="PS51779">
    <property type="entry name" value="POTRA"/>
    <property type="match status" value="1"/>
</dbReference>
<dbReference type="InterPro" id="IPR005548">
    <property type="entry name" value="Cell_div_FtsQ/DivIB_C"/>
</dbReference>
<keyword evidence="4 9" id="KW-0132">Cell division</keyword>
<dbReference type="OrthoDB" id="9790370at2"/>
<comment type="subcellular location">
    <subcellularLocation>
        <location evidence="9">Cell inner membrane</location>
        <topology evidence="9">Single-pass type II membrane protein</topology>
    </subcellularLocation>
    <subcellularLocation>
        <location evidence="1">Membrane</location>
    </subcellularLocation>
    <text evidence="9">Localizes to the division septum.</text>
</comment>
<keyword evidence="7 9" id="KW-0472">Membrane</keyword>
<dbReference type="HAMAP" id="MF_00911">
    <property type="entry name" value="FtsQ_subfam"/>
    <property type="match status" value="1"/>
</dbReference>
<accession>A0A2P6MBY9</accession>
<dbReference type="Proteomes" id="UP000241736">
    <property type="component" value="Unassembled WGS sequence"/>
</dbReference>
<feature type="region of interest" description="Disordered" evidence="10">
    <location>
        <begin position="236"/>
        <end position="255"/>
    </location>
</feature>
<sequence length="255" mass="27706">MSALMRLAAWILAIGLVALPVVAVFNGWIAGERWPMRKLAVTGAFAQVDEATVREAVLPHVQGGFFAVDLDAVRSSVAALPWVQHVEVRKRWPDRLEVGLKEHLPVARWADGRMLSEQGRLFAAPPGAGAGLPVFDGPEDRASELMSMYGIARPLFLPLGLRVEIVRLSARGSWSLVLGDGTELEAGRGDPQARLARFARMLPQLRQDPARRVARADLRYTNGFAIVWKDVVPENPLPNPPANGGAGSESQETNA</sequence>
<evidence type="ECO:0000256" key="7">
    <source>
        <dbReference type="ARBA" id="ARBA00023136"/>
    </source>
</evidence>
<dbReference type="InterPro" id="IPR013685">
    <property type="entry name" value="POTRA_FtsQ_type"/>
</dbReference>
<evidence type="ECO:0000256" key="6">
    <source>
        <dbReference type="ARBA" id="ARBA00022989"/>
    </source>
</evidence>
<protein>
    <recommendedName>
        <fullName evidence="9">Cell division protein FtsQ</fullName>
    </recommendedName>
</protein>
<evidence type="ECO:0000256" key="1">
    <source>
        <dbReference type="ARBA" id="ARBA00004370"/>
    </source>
</evidence>
<keyword evidence="5 9" id="KW-0812">Transmembrane</keyword>
<feature type="domain" description="POTRA" evidence="11">
    <location>
        <begin position="34"/>
        <end position="103"/>
    </location>
</feature>
<dbReference type="RefSeq" id="WP_106989388.1">
    <property type="nucleotide sequence ID" value="NZ_KZ679084.1"/>
</dbReference>
<organism evidence="12 13">
    <name type="scientific">Arenimonas caeni</name>
    <dbReference type="NCBI Taxonomy" id="2058085"/>
    <lineage>
        <taxon>Bacteria</taxon>
        <taxon>Pseudomonadati</taxon>
        <taxon>Pseudomonadota</taxon>
        <taxon>Gammaproteobacteria</taxon>
        <taxon>Lysobacterales</taxon>
        <taxon>Lysobacteraceae</taxon>
        <taxon>Arenimonas</taxon>
    </lineage>
</organism>
<comment type="caution">
    <text evidence="12">The sequence shown here is derived from an EMBL/GenBank/DDBJ whole genome shotgun (WGS) entry which is preliminary data.</text>
</comment>
<dbReference type="Gene3D" id="3.40.50.11690">
    <property type="entry name" value="Cell division protein FtsQ/DivIB"/>
    <property type="match status" value="1"/>
</dbReference>
<dbReference type="Pfam" id="PF03799">
    <property type="entry name" value="FtsQ_DivIB_C"/>
    <property type="match status" value="1"/>
</dbReference>
<evidence type="ECO:0000256" key="9">
    <source>
        <dbReference type="HAMAP-Rule" id="MF_00911"/>
    </source>
</evidence>
<evidence type="ECO:0000256" key="3">
    <source>
        <dbReference type="ARBA" id="ARBA00022519"/>
    </source>
</evidence>
<dbReference type="InterPro" id="IPR034746">
    <property type="entry name" value="POTRA"/>
</dbReference>
<proteinExistence type="inferred from homology"/>
<reference evidence="12 13" key="1">
    <citation type="submission" date="2018-03" db="EMBL/GenBank/DDBJ databases">
        <title>Arenimonas caeni sp. nov., isolated from activated sludge.</title>
        <authorList>
            <person name="Liu H."/>
        </authorList>
    </citation>
    <scope>NUCLEOTIDE SEQUENCE [LARGE SCALE GENOMIC DNA]</scope>
    <source>
        <strain evidence="13">z29</strain>
    </source>
</reference>
<keyword evidence="3 9" id="KW-0997">Cell inner membrane</keyword>
<evidence type="ECO:0000256" key="8">
    <source>
        <dbReference type="ARBA" id="ARBA00023306"/>
    </source>
</evidence>
<dbReference type="EMBL" id="PVLF01000002">
    <property type="protein sequence ID" value="PRH83510.1"/>
    <property type="molecule type" value="Genomic_DNA"/>
</dbReference>
<keyword evidence="13" id="KW-1185">Reference proteome</keyword>
<dbReference type="GO" id="GO:0043093">
    <property type="term" value="P:FtsZ-dependent cytokinesis"/>
    <property type="evidence" value="ECO:0007669"/>
    <property type="project" value="UniProtKB-UniRule"/>
</dbReference>
<dbReference type="PANTHER" id="PTHR35851">
    <property type="entry name" value="CELL DIVISION PROTEIN FTSQ"/>
    <property type="match status" value="1"/>
</dbReference>
<keyword evidence="6 9" id="KW-1133">Transmembrane helix</keyword>
<dbReference type="Gene3D" id="3.10.20.310">
    <property type="entry name" value="membrane protein fhac"/>
    <property type="match status" value="1"/>
</dbReference>
<evidence type="ECO:0000256" key="10">
    <source>
        <dbReference type="SAM" id="MobiDB-lite"/>
    </source>
</evidence>
<comment type="function">
    <text evidence="9">Essential cell division protein. May link together the upstream cell division proteins, which are predominantly cytoplasmic, with the downstream cell division proteins, which are predominantly periplasmic. May control correct divisome assembly.</text>
</comment>
<dbReference type="InterPro" id="IPR045335">
    <property type="entry name" value="FtsQ_C_sf"/>
</dbReference>
<dbReference type="AlphaFoldDB" id="A0A2P6MBY9"/>
<evidence type="ECO:0000256" key="4">
    <source>
        <dbReference type="ARBA" id="ARBA00022618"/>
    </source>
</evidence>